<sequence length="326" mass="35356">MRALLLLLSTSLAAPALAQDITSETQTVVITGTPLKDTAARLAECIARKCPPKEDIDASLAHAENQLVAGDYAGGRRTLDKARGRNRQYAAMFPTQVSDLLRARGRLTNLDGRVGPGRLSQIESLEALKAGLDHGDSRVLMQRLLVGDEFANAGRVKAAESVYRKVERQARKAGRLQVAGYAMLRDALVHGIIASVDPAYQHTARQKLARIENSPEPELAEFREAAKLVRVRLASLDKDPAALDQAIAAIPPRSPDKPLLVYAPAILEDQATLPFGDAPLTSTDNGAPEWIDIQFRITAEARCGTCRYCATPATSRAPGPGWWRLR</sequence>
<protein>
    <submittedName>
        <fullName evidence="2">Uncharacterized protein</fullName>
    </submittedName>
</protein>
<dbReference type="AlphaFoldDB" id="A0A840YH52"/>
<keyword evidence="3" id="KW-1185">Reference proteome</keyword>
<feature type="chain" id="PRO_5032908662" evidence="1">
    <location>
        <begin position="19"/>
        <end position="326"/>
    </location>
</feature>
<dbReference type="EMBL" id="JACIJF010000003">
    <property type="protein sequence ID" value="MBB5710138.1"/>
    <property type="molecule type" value="Genomic_DNA"/>
</dbReference>
<name>A0A840YH52_9SPHN</name>
<dbReference type="Proteomes" id="UP000527143">
    <property type="component" value="Unassembled WGS sequence"/>
</dbReference>
<comment type="caution">
    <text evidence="2">The sequence shown here is derived from an EMBL/GenBank/DDBJ whole genome shotgun (WGS) entry which is preliminary data.</text>
</comment>
<proteinExistence type="predicted"/>
<accession>A0A840YH52</accession>
<reference evidence="2 3" key="1">
    <citation type="submission" date="2020-08" db="EMBL/GenBank/DDBJ databases">
        <title>Genomic Encyclopedia of Type Strains, Phase IV (KMG-IV): sequencing the most valuable type-strain genomes for metagenomic binning, comparative biology and taxonomic classification.</title>
        <authorList>
            <person name="Goeker M."/>
        </authorList>
    </citation>
    <scope>NUCLEOTIDE SEQUENCE [LARGE SCALE GENOMIC DNA]</scope>
    <source>
        <strain evidence="2 3">DSM 26736</strain>
    </source>
</reference>
<evidence type="ECO:0000313" key="3">
    <source>
        <dbReference type="Proteomes" id="UP000527143"/>
    </source>
</evidence>
<gene>
    <name evidence="2" type="ORF">FHT02_001366</name>
</gene>
<dbReference type="RefSeq" id="WP_184085806.1">
    <property type="nucleotide sequence ID" value="NZ_JACIJF010000003.1"/>
</dbReference>
<keyword evidence="1" id="KW-0732">Signal</keyword>
<evidence type="ECO:0000256" key="1">
    <source>
        <dbReference type="SAM" id="SignalP"/>
    </source>
</evidence>
<feature type="signal peptide" evidence="1">
    <location>
        <begin position="1"/>
        <end position="18"/>
    </location>
</feature>
<organism evidence="2 3">
    <name type="scientific">Sphingomonas xinjiangensis</name>
    <dbReference type="NCBI Taxonomy" id="643568"/>
    <lineage>
        <taxon>Bacteria</taxon>
        <taxon>Pseudomonadati</taxon>
        <taxon>Pseudomonadota</taxon>
        <taxon>Alphaproteobacteria</taxon>
        <taxon>Sphingomonadales</taxon>
        <taxon>Sphingomonadaceae</taxon>
        <taxon>Sphingomonas</taxon>
    </lineage>
</organism>
<evidence type="ECO:0000313" key="2">
    <source>
        <dbReference type="EMBL" id="MBB5710138.1"/>
    </source>
</evidence>